<organism evidence="2 3">
    <name type="scientific">Methylobacterium marchantiae</name>
    <dbReference type="NCBI Taxonomy" id="600331"/>
    <lineage>
        <taxon>Bacteria</taxon>
        <taxon>Pseudomonadati</taxon>
        <taxon>Pseudomonadota</taxon>
        <taxon>Alphaproteobacteria</taxon>
        <taxon>Hyphomicrobiales</taxon>
        <taxon>Methylobacteriaceae</taxon>
        <taxon>Methylobacterium</taxon>
    </lineage>
</organism>
<dbReference type="Proteomes" id="UP001597176">
    <property type="component" value="Unassembled WGS sequence"/>
</dbReference>
<dbReference type="Gene3D" id="3.30.420.190">
    <property type="entry name" value="conserved archaeal protein q6m145"/>
    <property type="match status" value="1"/>
</dbReference>
<dbReference type="InterPro" id="IPR002821">
    <property type="entry name" value="Hydantoinase_A"/>
</dbReference>
<gene>
    <name evidence="2" type="ORF">ACFQ4G_10015</name>
</gene>
<dbReference type="EMBL" id="JBHTND010000011">
    <property type="protein sequence ID" value="MFD1301920.1"/>
    <property type="molecule type" value="Genomic_DNA"/>
</dbReference>
<dbReference type="Pfam" id="PF01968">
    <property type="entry name" value="Hydantoinase_A"/>
    <property type="match status" value="1"/>
</dbReference>
<dbReference type="InterPro" id="IPR002756">
    <property type="entry name" value="MfnF"/>
</dbReference>
<keyword evidence="3" id="KW-1185">Reference proteome</keyword>
<evidence type="ECO:0000313" key="3">
    <source>
        <dbReference type="Proteomes" id="UP001597176"/>
    </source>
</evidence>
<dbReference type="NCBIfam" id="TIGR03123">
    <property type="entry name" value="one_C_unchar_1"/>
    <property type="match status" value="1"/>
</dbReference>
<dbReference type="InterPro" id="IPR043129">
    <property type="entry name" value="ATPase_NBD"/>
</dbReference>
<feature type="domain" description="Hydantoinase A/oxoprolinase" evidence="1">
    <location>
        <begin position="66"/>
        <end position="318"/>
    </location>
</feature>
<dbReference type="Gene3D" id="3.30.420.40">
    <property type="match status" value="1"/>
</dbReference>
<comment type="caution">
    <text evidence="2">The sequence shown here is derived from an EMBL/GenBank/DDBJ whole genome shotgun (WGS) entry which is preliminary data.</text>
</comment>
<proteinExistence type="predicted"/>
<name>A0ABW3WY83_9HYPH</name>
<evidence type="ECO:0000313" key="2">
    <source>
        <dbReference type="EMBL" id="MFD1301920.1"/>
    </source>
</evidence>
<dbReference type="SUPFAM" id="SSF53067">
    <property type="entry name" value="Actin-like ATPase domain"/>
    <property type="match status" value="1"/>
</dbReference>
<sequence length="361" mass="37754">MTPAASTHDPVIGWDLGGVHVKAALVRGGRVEAVVQAPCRLWRGLPALDETFSQLPDWARAQADHVVTMTGELTDCFSDRTDGVAQLSAWAEAHLSGPVRIYGGRAGLLAPDAAQASALDVASANWHATAALIGRHAANALLVDIGSTTADLIPIVGGRPAAAGYSDAERLETGELVYSGVVRTPVLAFTASAPFKGRRTGMMAETFATTADVYRLTGDLPEGADQQHSADMKGKSIPETEIRLARMIGRDHAEGTSADWRALAAHFSECQLRPLHDAAAILLSRPDIAADAPLVVCGAGRFLAERLARRLGRPSVALTDLIAPFLAEDGADWASTCGPAVAVALLVADPARLQGAPKETS</sequence>
<evidence type="ECO:0000259" key="1">
    <source>
        <dbReference type="Pfam" id="PF01968"/>
    </source>
</evidence>
<reference evidence="3" key="1">
    <citation type="journal article" date="2019" name="Int. J. Syst. Evol. Microbiol.">
        <title>The Global Catalogue of Microorganisms (GCM) 10K type strain sequencing project: providing services to taxonomists for standard genome sequencing and annotation.</title>
        <authorList>
            <consortium name="The Broad Institute Genomics Platform"/>
            <consortium name="The Broad Institute Genome Sequencing Center for Infectious Disease"/>
            <person name="Wu L."/>
            <person name="Ma J."/>
        </authorList>
    </citation>
    <scope>NUCLEOTIDE SEQUENCE [LARGE SCALE GENOMIC DNA]</scope>
    <source>
        <strain evidence="3">CCUG 56108</strain>
    </source>
</reference>
<accession>A0ABW3WY83</accession>
<dbReference type="RefSeq" id="WP_238202326.1">
    <property type="nucleotide sequence ID" value="NZ_JBHTND010000011.1"/>
</dbReference>
<protein>
    <submittedName>
        <fullName evidence="2">Hydantoinase/oxoprolinase family protein</fullName>
    </submittedName>
</protein>